<keyword evidence="6" id="KW-1185">Reference proteome</keyword>
<dbReference type="InterPro" id="IPR001839">
    <property type="entry name" value="TGF-b_C"/>
</dbReference>
<dbReference type="SMART" id="SM00204">
    <property type="entry name" value="TGFB"/>
    <property type="match status" value="1"/>
</dbReference>
<dbReference type="PaxDb" id="8030-ENSSSAP00000076514"/>
<dbReference type="GeneID" id="106568506"/>
<dbReference type="SUPFAM" id="SSF57501">
    <property type="entry name" value="Cystine-knot cytokines"/>
    <property type="match status" value="1"/>
</dbReference>
<dbReference type="CDD" id="cd19379">
    <property type="entry name" value="TGF_beta_GSDF"/>
    <property type="match status" value="1"/>
</dbReference>
<evidence type="ECO:0000256" key="3">
    <source>
        <dbReference type="RuleBase" id="RU000354"/>
    </source>
</evidence>
<dbReference type="RefSeq" id="XP_013994399.1">
    <property type="nucleotide sequence ID" value="XM_014138924.2"/>
</dbReference>
<keyword evidence="2" id="KW-0964">Secreted</keyword>
<evidence type="ECO:0000256" key="2">
    <source>
        <dbReference type="ARBA" id="ARBA00022525"/>
    </source>
</evidence>
<feature type="domain" description="TGF-beta family profile" evidence="5">
    <location>
        <begin position="96"/>
        <end position="209"/>
    </location>
</feature>
<accession>A0A1S3LUZ4</accession>
<evidence type="ECO:0000259" key="5">
    <source>
        <dbReference type="PROSITE" id="PS51362"/>
    </source>
</evidence>
<gene>
    <name evidence="7" type="primary">LOC106568506</name>
</gene>
<dbReference type="Pfam" id="PF00019">
    <property type="entry name" value="TGF_beta"/>
    <property type="match status" value="1"/>
</dbReference>
<evidence type="ECO:0000313" key="6">
    <source>
        <dbReference type="Proteomes" id="UP001652741"/>
    </source>
</evidence>
<reference evidence="7" key="1">
    <citation type="submission" date="2025-08" db="UniProtKB">
        <authorList>
            <consortium name="RefSeq"/>
        </authorList>
    </citation>
    <scope>IDENTIFICATION</scope>
</reference>
<evidence type="ECO:0000256" key="4">
    <source>
        <dbReference type="SAM" id="SignalP"/>
    </source>
</evidence>
<dbReference type="InterPro" id="IPR029034">
    <property type="entry name" value="Cystine-knot_cytokine"/>
</dbReference>
<dbReference type="STRING" id="8030.ENSSSAP00000076514"/>
<protein>
    <submittedName>
        <fullName evidence="7">Dorsalin-1</fullName>
    </submittedName>
</protein>
<organism evidence="6 7">
    <name type="scientific">Salmo salar</name>
    <name type="common">Atlantic salmon</name>
    <dbReference type="NCBI Taxonomy" id="8030"/>
    <lineage>
        <taxon>Eukaryota</taxon>
        <taxon>Metazoa</taxon>
        <taxon>Chordata</taxon>
        <taxon>Craniata</taxon>
        <taxon>Vertebrata</taxon>
        <taxon>Euteleostomi</taxon>
        <taxon>Actinopterygii</taxon>
        <taxon>Neopterygii</taxon>
        <taxon>Teleostei</taxon>
        <taxon>Protacanthopterygii</taxon>
        <taxon>Salmoniformes</taxon>
        <taxon>Salmonidae</taxon>
        <taxon>Salmoninae</taxon>
        <taxon>Salmo</taxon>
    </lineage>
</organism>
<feature type="chain" id="PRO_5010380334" evidence="4">
    <location>
        <begin position="19"/>
        <end position="217"/>
    </location>
</feature>
<dbReference type="OMA" id="WVIHPLS"/>
<dbReference type="AlphaFoldDB" id="A0A1S3LUZ4"/>
<comment type="subcellular location">
    <subcellularLocation>
        <location evidence="1">Secreted</location>
    </subcellularLocation>
</comment>
<dbReference type="Gene3D" id="2.10.90.10">
    <property type="entry name" value="Cystine-knot cytokines"/>
    <property type="match status" value="1"/>
</dbReference>
<dbReference type="Bgee" id="ENSSSAG00000065603">
    <property type="expression patterns" value="Expressed in testis and 9 other cell types or tissues"/>
</dbReference>
<evidence type="ECO:0000256" key="1">
    <source>
        <dbReference type="ARBA" id="ARBA00004613"/>
    </source>
</evidence>
<comment type="similarity">
    <text evidence="3">Belongs to the TGF-beta family.</text>
</comment>
<name>A0A1S3LUZ4_SALSA</name>
<sequence length="217" mass="23634">MYFAHFVMMLVLFGCSLGKSFVLQPSEKEPAASTGSAVLHPDRCHGELLNGIRKTLLGALNLQQEPQVATDRLTSIREQWKTAFSAISHKTQDKAVAVPQAEGPAADNSSGLKCCPLASQIFLKDLGWDNWVIYPESFTYVQCSPCNSQLDLSPSRCPSLHTSPPAQDSPSKMPCCQTTSTEHVPFLYMDEFSTLTISSVQLTRACGPGNPQLPAED</sequence>
<proteinExistence type="inferred from homology"/>
<keyword evidence="3" id="KW-0339">Growth factor</keyword>
<dbReference type="Proteomes" id="UP001652741">
    <property type="component" value="Chromosome ssa13"/>
</dbReference>
<dbReference type="KEGG" id="sasa:106568506"/>
<dbReference type="OrthoDB" id="8997642at2759"/>
<evidence type="ECO:0000313" key="7">
    <source>
        <dbReference type="RefSeq" id="XP_013994399.1"/>
    </source>
</evidence>
<dbReference type="PROSITE" id="PS51362">
    <property type="entry name" value="TGF_BETA_2"/>
    <property type="match status" value="1"/>
</dbReference>
<keyword evidence="4" id="KW-0732">Signal</keyword>
<dbReference type="GO" id="GO:0008083">
    <property type="term" value="F:growth factor activity"/>
    <property type="evidence" value="ECO:0007669"/>
    <property type="project" value="UniProtKB-KW"/>
</dbReference>
<dbReference type="GO" id="GO:0005576">
    <property type="term" value="C:extracellular region"/>
    <property type="evidence" value="ECO:0007669"/>
    <property type="project" value="UniProtKB-SubCell"/>
</dbReference>
<feature type="signal peptide" evidence="4">
    <location>
        <begin position="1"/>
        <end position="18"/>
    </location>
</feature>